<keyword evidence="1" id="KW-0678">Repressor</keyword>
<dbReference type="InterPro" id="IPR018062">
    <property type="entry name" value="HTH_AraC-typ_CS"/>
</dbReference>
<proteinExistence type="predicted"/>
<gene>
    <name evidence="7" type="ORF">E4L98_19055</name>
</gene>
<evidence type="ECO:0000256" key="3">
    <source>
        <dbReference type="ARBA" id="ARBA00023125"/>
    </source>
</evidence>
<protein>
    <submittedName>
        <fullName evidence="7">AraC family transcriptional regulator</fullName>
    </submittedName>
</protein>
<keyword evidence="8" id="KW-1185">Reference proteome</keyword>
<feature type="domain" description="HTH araC/xylS-type" evidence="6">
    <location>
        <begin position="165"/>
        <end position="262"/>
    </location>
</feature>
<dbReference type="InterPro" id="IPR009057">
    <property type="entry name" value="Homeodomain-like_sf"/>
</dbReference>
<dbReference type="InterPro" id="IPR003313">
    <property type="entry name" value="AraC-bd"/>
</dbReference>
<dbReference type="PANTHER" id="PTHR11019:SF199">
    <property type="entry name" value="HTH-TYPE TRANSCRIPTIONAL REGULATOR NIMR"/>
    <property type="match status" value="1"/>
</dbReference>
<reference evidence="7 8" key="1">
    <citation type="submission" date="2019-03" db="EMBL/GenBank/DDBJ databases">
        <title>Draft Genome Sequence of Duganella callidus sp. nov., a Novel Duganella Species Isolated from Cultivated Soil.</title>
        <authorList>
            <person name="Raths R."/>
            <person name="Peta V."/>
            <person name="Bucking H."/>
        </authorList>
    </citation>
    <scope>NUCLEOTIDE SEQUENCE [LARGE SCALE GENOMIC DNA]</scope>
    <source>
        <strain evidence="7 8">DN04</strain>
    </source>
</reference>
<dbReference type="Pfam" id="PF12833">
    <property type="entry name" value="HTH_18"/>
    <property type="match status" value="1"/>
</dbReference>
<keyword evidence="3" id="KW-0238">DNA-binding</keyword>
<evidence type="ECO:0000313" key="8">
    <source>
        <dbReference type="Proteomes" id="UP000297729"/>
    </source>
</evidence>
<keyword evidence="4" id="KW-0010">Activator</keyword>
<dbReference type="SUPFAM" id="SSF51182">
    <property type="entry name" value="RmlC-like cupins"/>
    <property type="match status" value="1"/>
</dbReference>
<evidence type="ECO:0000256" key="2">
    <source>
        <dbReference type="ARBA" id="ARBA00023015"/>
    </source>
</evidence>
<dbReference type="RefSeq" id="WP_135203125.1">
    <property type="nucleotide sequence ID" value="NZ_SPVG01000189.1"/>
</dbReference>
<evidence type="ECO:0000313" key="7">
    <source>
        <dbReference type="EMBL" id="TFW18122.1"/>
    </source>
</evidence>
<dbReference type="FunFam" id="1.10.10.60:FF:000132">
    <property type="entry name" value="AraC family transcriptional regulator"/>
    <property type="match status" value="1"/>
</dbReference>
<dbReference type="SMART" id="SM00342">
    <property type="entry name" value="HTH_ARAC"/>
    <property type="match status" value="1"/>
</dbReference>
<dbReference type="Gene3D" id="1.10.10.60">
    <property type="entry name" value="Homeodomain-like"/>
    <property type="match status" value="1"/>
</dbReference>
<dbReference type="InterPro" id="IPR011051">
    <property type="entry name" value="RmlC_Cupin_sf"/>
</dbReference>
<dbReference type="PANTHER" id="PTHR11019">
    <property type="entry name" value="HTH-TYPE TRANSCRIPTIONAL REGULATOR NIMR"/>
    <property type="match status" value="1"/>
</dbReference>
<name>A0A4Y9SBT4_9BURK</name>
<dbReference type="EMBL" id="SPVG01000189">
    <property type="protein sequence ID" value="TFW18122.1"/>
    <property type="molecule type" value="Genomic_DNA"/>
</dbReference>
<dbReference type="Proteomes" id="UP000297729">
    <property type="component" value="Unassembled WGS sequence"/>
</dbReference>
<dbReference type="Gene3D" id="2.60.120.10">
    <property type="entry name" value="Jelly Rolls"/>
    <property type="match status" value="1"/>
</dbReference>
<dbReference type="PROSITE" id="PS01124">
    <property type="entry name" value="HTH_ARAC_FAMILY_2"/>
    <property type="match status" value="1"/>
</dbReference>
<dbReference type="InterPro" id="IPR018060">
    <property type="entry name" value="HTH_AraC"/>
</dbReference>
<keyword evidence="2" id="KW-0805">Transcription regulation</keyword>
<dbReference type="InterPro" id="IPR014710">
    <property type="entry name" value="RmlC-like_jellyroll"/>
</dbReference>
<comment type="caution">
    <text evidence="7">The sequence shown here is derived from an EMBL/GenBank/DDBJ whole genome shotgun (WGS) entry which is preliminary data.</text>
</comment>
<dbReference type="CDD" id="cd06124">
    <property type="entry name" value="cupin_NimR-like_N"/>
    <property type="match status" value="1"/>
</dbReference>
<dbReference type="SUPFAM" id="SSF46689">
    <property type="entry name" value="Homeodomain-like"/>
    <property type="match status" value="1"/>
</dbReference>
<keyword evidence="5" id="KW-0804">Transcription</keyword>
<dbReference type="Pfam" id="PF02311">
    <property type="entry name" value="AraC_binding"/>
    <property type="match status" value="1"/>
</dbReference>
<dbReference type="GO" id="GO:0003700">
    <property type="term" value="F:DNA-binding transcription factor activity"/>
    <property type="evidence" value="ECO:0007669"/>
    <property type="project" value="InterPro"/>
</dbReference>
<evidence type="ECO:0000259" key="6">
    <source>
        <dbReference type="PROSITE" id="PS01124"/>
    </source>
</evidence>
<evidence type="ECO:0000256" key="5">
    <source>
        <dbReference type="ARBA" id="ARBA00023163"/>
    </source>
</evidence>
<dbReference type="GO" id="GO:0043565">
    <property type="term" value="F:sequence-specific DNA binding"/>
    <property type="evidence" value="ECO:0007669"/>
    <property type="project" value="InterPro"/>
</dbReference>
<sequence length="264" mass="28589">MGNHHSDKRLDDATPIYVAAQHTDGGVGINKHPHFHPEGQMYIPVQGVITVEADGNRQVLPPGRMAWIPPDVVHLAAAHGSSLKPGLAGFTIHIAPALCVGFPERAQVLTVSDLARSLLERMCRWPEGTPTDAAGRRLMNVFLDEMRAADADPLHLTMPRHPRLAAMAAAIAEDPADDTDLDAWAVQLGWSRRSLTRHFRNETGMSVVAWRQVARLQKGMALLNGGASVTTVAISLGYDSVSSFIALFRRILGTTPARFAEFGG</sequence>
<organism evidence="7 8">
    <name type="scientific">Duganella callida</name>
    <dbReference type="NCBI Taxonomy" id="2561932"/>
    <lineage>
        <taxon>Bacteria</taxon>
        <taxon>Pseudomonadati</taxon>
        <taxon>Pseudomonadota</taxon>
        <taxon>Betaproteobacteria</taxon>
        <taxon>Burkholderiales</taxon>
        <taxon>Oxalobacteraceae</taxon>
        <taxon>Telluria group</taxon>
        <taxon>Duganella</taxon>
    </lineage>
</organism>
<dbReference type="InterPro" id="IPR020449">
    <property type="entry name" value="Tscrpt_reg_AraC-type_HTH"/>
</dbReference>
<dbReference type="PROSITE" id="PS00041">
    <property type="entry name" value="HTH_ARAC_FAMILY_1"/>
    <property type="match status" value="1"/>
</dbReference>
<dbReference type="OrthoDB" id="9804543at2"/>
<dbReference type="AlphaFoldDB" id="A0A4Y9SBT4"/>
<dbReference type="PRINTS" id="PR00032">
    <property type="entry name" value="HTHARAC"/>
</dbReference>
<evidence type="ECO:0000256" key="4">
    <source>
        <dbReference type="ARBA" id="ARBA00023159"/>
    </source>
</evidence>
<evidence type="ECO:0000256" key="1">
    <source>
        <dbReference type="ARBA" id="ARBA00022491"/>
    </source>
</evidence>
<accession>A0A4Y9SBT4</accession>